<dbReference type="GO" id="GO:0005730">
    <property type="term" value="C:nucleolus"/>
    <property type="evidence" value="ECO:0007669"/>
    <property type="project" value="TreeGrafter"/>
</dbReference>
<dbReference type="STRING" id="1163406.A0A0L0N7V5"/>
<dbReference type="AlphaFoldDB" id="A0A0L0N7V5"/>
<dbReference type="GO" id="GO:0016075">
    <property type="term" value="P:rRNA catabolic process"/>
    <property type="evidence" value="ECO:0007669"/>
    <property type="project" value="TreeGrafter"/>
</dbReference>
<dbReference type="InterPro" id="IPR020568">
    <property type="entry name" value="Ribosomal_Su5_D2-typ_SF"/>
</dbReference>
<gene>
    <name evidence="7" type="ORF">TOPH_05213</name>
</gene>
<dbReference type="GO" id="GO:0071028">
    <property type="term" value="P:nuclear mRNA surveillance"/>
    <property type="evidence" value="ECO:0007669"/>
    <property type="project" value="TreeGrafter"/>
</dbReference>
<comment type="caution">
    <text evidence="7">The sequence shown here is derived from an EMBL/GenBank/DDBJ whole genome shotgun (WGS) entry which is preliminary data.</text>
</comment>
<organism evidence="7 8">
    <name type="scientific">Tolypocladium ophioglossoides (strain CBS 100239)</name>
    <name type="common">Snaketongue truffleclub</name>
    <name type="synonym">Elaphocordyceps ophioglossoides</name>
    <dbReference type="NCBI Taxonomy" id="1163406"/>
    <lineage>
        <taxon>Eukaryota</taxon>
        <taxon>Fungi</taxon>
        <taxon>Dikarya</taxon>
        <taxon>Ascomycota</taxon>
        <taxon>Pezizomycotina</taxon>
        <taxon>Sordariomycetes</taxon>
        <taxon>Hypocreomycetidae</taxon>
        <taxon>Hypocreales</taxon>
        <taxon>Ophiocordycipitaceae</taxon>
        <taxon>Tolypocladium</taxon>
    </lineage>
</organism>
<dbReference type="GO" id="GO:0003723">
    <property type="term" value="F:RNA binding"/>
    <property type="evidence" value="ECO:0007669"/>
    <property type="project" value="TreeGrafter"/>
</dbReference>
<sequence length="251" mass="26637">MAPSAQPTAELSHLPKADGSATFSYCGFTVTAAVNGPVEAPRRDENAFEALVDVIVRPAAGLGGTAERQLESILQPALRQLVPLRNFPRCMIQITLQVMEMPQNSYANTKLLQAQLNLAIIPALLHAAILGLLTAAVPLKAIATATTLAVGVEGGEDDIVVDPGMAEADKAQSIHVLGFTSDDELLLAESAGSFTAEEWDKILQIGQRICCQGHDSGLDTAMAGDALESHSIKAFIRSVMETKTSADLYWK</sequence>
<dbReference type="GO" id="GO:0006364">
    <property type="term" value="P:rRNA processing"/>
    <property type="evidence" value="ECO:0007669"/>
    <property type="project" value="UniProtKB-KW"/>
</dbReference>
<keyword evidence="4" id="KW-0271">Exosome</keyword>
<dbReference type="PANTHER" id="PTHR11953">
    <property type="entry name" value="EXOSOME COMPLEX COMPONENT"/>
    <property type="match status" value="1"/>
</dbReference>
<evidence type="ECO:0000256" key="1">
    <source>
        <dbReference type="ARBA" id="ARBA00004123"/>
    </source>
</evidence>
<dbReference type="GO" id="GO:0000177">
    <property type="term" value="C:cytoplasmic exosome (RNase complex)"/>
    <property type="evidence" value="ECO:0007669"/>
    <property type="project" value="TreeGrafter"/>
</dbReference>
<dbReference type="GO" id="GO:0034475">
    <property type="term" value="P:U4 snRNA 3'-end processing"/>
    <property type="evidence" value="ECO:0007669"/>
    <property type="project" value="TreeGrafter"/>
</dbReference>
<dbReference type="Gene3D" id="3.30.230.70">
    <property type="entry name" value="GHMP Kinase, N-terminal domain"/>
    <property type="match status" value="1"/>
</dbReference>
<evidence type="ECO:0000256" key="5">
    <source>
        <dbReference type="ARBA" id="ARBA00023242"/>
    </source>
</evidence>
<evidence type="ECO:0000259" key="6">
    <source>
        <dbReference type="Pfam" id="PF01138"/>
    </source>
</evidence>
<dbReference type="PANTHER" id="PTHR11953:SF1">
    <property type="entry name" value="EXOSOME COMPLEX COMPONENT RRP46"/>
    <property type="match status" value="1"/>
</dbReference>
<evidence type="ECO:0000256" key="4">
    <source>
        <dbReference type="ARBA" id="ARBA00022835"/>
    </source>
</evidence>
<dbReference type="OrthoDB" id="27298at2759"/>
<protein>
    <submittedName>
        <fullName evidence="7">Exosome complex component rrp46</fullName>
    </submittedName>
</protein>
<dbReference type="GO" id="GO:0000176">
    <property type="term" value="C:nuclear exosome (RNase complex)"/>
    <property type="evidence" value="ECO:0007669"/>
    <property type="project" value="TreeGrafter"/>
</dbReference>
<keyword evidence="8" id="KW-1185">Reference proteome</keyword>
<name>A0A0L0N7V5_TOLOC</name>
<accession>A0A0L0N7V5</accession>
<dbReference type="GO" id="GO:0071051">
    <property type="term" value="P:poly(A)-dependent snoRNA 3'-end processing"/>
    <property type="evidence" value="ECO:0007669"/>
    <property type="project" value="TreeGrafter"/>
</dbReference>
<dbReference type="SUPFAM" id="SSF55666">
    <property type="entry name" value="Ribonuclease PH domain 2-like"/>
    <property type="match status" value="1"/>
</dbReference>
<comment type="subcellular location">
    <subcellularLocation>
        <location evidence="1">Nucleus</location>
    </subcellularLocation>
</comment>
<dbReference type="SUPFAM" id="SSF54211">
    <property type="entry name" value="Ribosomal protein S5 domain 2-like"/>
    <property type="match status" value="1"/>
</dbReference>
<dbReference type="Proteomes" id="UP000036947">
    <property type="component" value="Unassembled WGS sequence"/>
</dbReference>
<evidence type="ECO:0000256" key="3">
    <source>
        <dbReference type="ARBA" id="ARBA00022552"/>
    </source>
</evidence>
<dbReference type="Pfam" id="PF01138">
    <property type="entry name" value="RNase_PH"/>
    <property type="match status" value="1"/>
</dbReference>
<dbReference type="InterPro" id="IPR050080">
    <property type="entry name" value="RNase_PH"/>
</dbReference>
<evidence type="ECO:0000313" key="8">
    <source>
        <dbReference type="Proteomes" id="UP000036947"/>
    </source>
</evidence>
<dbReference type="EMBL" id="LFRF01000014">
    <property type="protein sequence ID" value="KND90218.1"/>
    <property type="molecule type" value="Genomic_DNA"/>
</dbReference>
<dbReference type="InterPro" id="IPR001247">
    <property type="entry name" value="ExoRNase_PH_dom1"/>
</dbReference>
<proteinExistence type="inferred from homology"/>
<keyword evidence="3" id="KW-0698">rRNA processing</keyword>
<evidence type="ECO:0000256" key="2">
    <source>
        <dbReference type="ARBA" id="ARBA00006678"/>
    </source>
</evidence>
<feature type="domain" description="Exoribonuclease phosphorolytic" evidence="6">
    <location>
        <begin position="9"/>
        <end position="138"/>
    </location>
</feature>
<keyword evidence="5" id="KW-0539">Nucleus</keyword>
<dbReference type="InterPro" id="IPR027408">
    <property type="entry name" value="PNPase/RNase_PH_dom_sf"/>
</dbReference>
<dbReference type="InterPro" id="IPR036345">
    <property type="entry name" value="ExoRNase_PH_dom2_sf"/>
</dbReference>
<evidence type="ECO:0000313" key="7">
    <source>
        <dbReference type="EMBL" id="KND90218.1"/>
    </source>
</evidence>
<reference evidence="7 8" key="1">
    <citation type="journal article" date="2015" name="BMC Genomics">
        <title>The genome of the truffle-parasite Tolypocladium ophioglossoides and the evolution of antifungal peptaibiotics.</title>
        <authorList>
            <person name="Quandt C.A."/>
            <person name="Bushley K.E."/>
            <person name="Spatafora J.W."/>
        </authorList>
    </citation>
    <scope>NUCLEOTIDE SEQUENCE [LARGE SCALE GENOMIC DNA]</scope>
    <source>
        <strain evidence="7 8">CBS 100239</strain>
    </source>
</reference>
<comment type="similarity">
    <text evidence="2">Belongs to the RNase PH family.</text>
</comment>